<name>A0ABV5WCW3_9BACI</name>
<dbReference type="PANTHER" id="PTHR23513:SF6">
    <property type="entry name" value="MAJOR FACILITATOR SUPERFAMILY ASSOCIATED DOMAIN-CONTAINING PROTEIN"/>
    <property type="match status" value="1"/>
</dbReference>
<keyword evidence="10" id="KW-1185">Reference proteome</keyword>
<feature type="transmembrane region" description="Helical" evidence="7">
    <location>
        <begin position="174"/>
        <end position="191"/>
    </location>
</feature>
<dbReference type="InterPro" id="IPR004748">
    <property type="entry name" value="Polyol_permease-like"/>
</dbReference>
<dbReference type="RefSeq" id="WP_379948700.1">
    <property type="nucleotide sequence ID" value="NZ_JBHMAF010000032.1"/>
</dbReference>
<dbReference type="Pfam" id="PF07690">
    <property type="entry name" value="MFS_1"/>
    <property type="match status" value="1"/>
</dbReference>
<dbReference type="Proteomes" id="UP001589609">
    <property type="component" value="Unassembled WGS sequence"/>
</dbReference>
<evidence type="ECO:0000256" key="1">
    <source>
        <dbReference type="ARBA" id="ARBA00004651"/>
    </source>
</evidence>
<evidence type="ECO:0000259" key="8">
    <source>
        <dbReference type="PROSITE" id="PS50850"/>
    </source>
</evidence>
<feature type="transmembrane region" description="Helical" evidence="7">
    <location>
        <begin position="12"/>
        <end position="30"/>
    </location>
</feature>
<feature type="transmembrane region" description="Helical" evidence="7">
    <location>
        <begin position="263"/>
        <end position="283"/>
    </location>
</feature>
<feature type="transmembrane region" description="Helical" evidence="7">
    <location>
        <begin position="50"/>
        <end position="70"/>
    </location>
</feature>
<evidence type="ECO:0000256" key="7">
    <source>
        <dbReference type="SAM" id="Phobius"/>
    </source>
</evidence>
<dbReference type="NCBIfam" id="TIGR00897">
    <property type="entry name" value="2A0118"/>
    <property type="match status" value="1"/>
</dbReference>
<feature type="transmembrane region" description="Helical" evidence="7">
    <location>
        <begin position="231"/>
        <end position="251"/>
    </location>
</feature>
<evidence type="ECO:0000256" key="3">
    <source>
        <dbReference type="ARBA" id="ARBA00022475"/>
    </source>
</evidence>
<evidence type="ECO:0000313" key="10">
    <source>
        <dbReference type="Proteomes" id="UP001589609"/>
    </source>
</evidence>
<evidence type="ECO:0000256" key="2">
    <source>
        <dbReference type="ARBA" id="ARBA00022448"/>
    </source>
</evidence>
<feature type="transmembrane region" description="Helical" evidence="7">
    <location>
        <begin position="144"/>
        <end position="168"/>
    </location>
</feature>
<accession>A0ABV5WCW3</accession>
<dbReference type="PANTHER" id="PTHR23513">
    <property type="entry name" value="INTEGRAL MEMBRANE EFFLUX PROTEIN-RELATED"/>
    <property type="match status" value="1"/>
</dbReference>
<sequence>MNNVLNKVGLDSKMALGFIGVMLFMMGDGLEQGWLSSYLMDQGLTVQQSALLFSVYGFAAAIAAWLSGVLAEILGPRKAMTIGLLLFIAGTVLFITLGLHQMNLAIMIPTYSLRGLGYPLFAYSFLVWITYYAPSDKLATAVGWFWFAFAAGLNVLGAYYSSFALSILGEINTLWSALVFVTLGATIAIFLNKEDSKEKNSNKFENKKDVVKYLSKGITIAFENPKIGLGCIVRTINTAGAYGFVVFMPAYMMEVGFTRSEWLQIYGALWTSNIFFNLIFGIVGDKLGWNKTVMWFGGVGCAISTAAFYYIPATMGPNYLAATIVAACFGACLAAYVPLSALVPSLAPDNKGAAMSILNLGAGLSTFVGPAIVGVFIGSLGVSGVIWIYTALYLLSAFLMKFITLPKQEETESADLSDLKRAVGSNVN</sequence>
<keyword evidence="6 7" id="KW-0472">Membrane</keyword>
<evidence type="ECO:0000256" key="4">
    <source>
        <dbReference type="ARBA" id="ARBA00022692"/>
    </source>
</evidence>
<feature type="transmembrane region" description="Helical" evidence="7">
    <location>
        <begin position="295"/>
        <end position="313"/>
    </location>
</feature>
<dbReference type="CDD" id="cd17337">
    <property type="entry name" value="MFS_CsbX"/>
    <property type="match status" value="1"/>
</dbReference>
<comment type="subcellular location">
    <subcellularLocation>
        <location evidence="1">Cell membrane</location>
        <topology evidence="1">Multi-pass membrane protein</topology>
    </subcellularLocation>
</comment>
<dbReference type="InterPro" id="IPR036259">
    <property type="entry name" value="MFS_trans_sf"/>
</dbReference>
<dbReference type="SUPFAM" id="SSF103473">
    <property type="entry name" value="MFS general substrate transporter"/>
    <property type="match status" value="1"/>
</dbReference>
<reference evidence="9 10" key="1">
    <citation type="submission" date="2024-09" db="EMBL/GenBank/DDBJ databases">
        <authorList>
            <person name="Sun Q."/>
            <person name="Mori K."/>
        </authorList>
    </citation>
    <scope>NUCLEOTIDE SEQUENCE [LARGE SCALE GENOMIC DNA]</scope>
    <source>
        <strain evidence="9 10">JCM 11201</strain>
    </source>
</reference>
<keyword evidence="5 7" id="KW-1133">Transmembrane helix</keyword>
<evidence type="ECO:0000256" key="5">
    <source>
        <dbReference type="ARBA" id="ARBA00022989"/>
    </source>
</evidence>
<feature type="domain" description="Major facilitator superfamily (MFS) profile" evidence="8">
    <location>
        <begin position="13"/>
        <end position="408"/>
    </location>
</feature>
<dbReference type="Gene3D" id="1.20.1250.20">
    <property type="entry name" value="MFS general substrate transporter like domains"/>
    <property type="match status" value="2"/>
</dbReference>
<proteinExistence type="predicted"/>
<comment type="caution">
    <text evidence="9">The sequence shown here is derived from an EMBL/GenBank/DDBJ whole genome shotgun (WGS) entry which is preliminary data.</text>
</comment>
<feature type="transmembrane region" description="Helical" evidence="7">
    <location>
        <begin position="319"/>
        <end position="343"/>
    </location>
</feature>
<organism evidence="9 10">
    <name type="scientific">Ectobacillus funiculus</name>
    <dbReference type="NCBI Taxonomy" id="137993"/>
    <lineage>
        <taxon>Bacteria</taxon>
        <taxon>Bacillati</taxon>
        <taxon>Bacillota</taxon>
        <taxon>Bacilli</taxon>
        <taxon>Bacillales</taxon>
        <taxon>Bacillaceae</taxon>
        <taxon>Ectobacillus</taxon>
    </lineage>
</organism>
<keyword evidence="4 7" id="KW-0812">Transmembrane</keyword>
<feature type="transmembrane region" description="Helical" evidence="7">
    <location>
        <begin position="82"/>
        <end position="99"/>
    </location>
</feature>
<gene>
    <name evidence="9" type="ORF">ACFFMS_07820</name>
</gene>
<dbReference type="PROSITE" id="PS50850">
    <property type="entry name" value="MFS"/>
    <property type="match status" value="1"/>
</dbReference>
<evidence type="ECO:0000256" key="6">
    <source>
        <dbReference type="ARBA" id="ARBA00023136"/>
    </source>
</evidence>
<keyword evidence="3" id="KW-1003">Cell membrane</keyword>
<evidence type="ECO:0000313" key="9">
    <source>
        <dbReference type="EMBL" id="MFB9758427.1"/>
    </source>
</evidence>
<dbReference type="EMBL" id="JBHMAF010000032">
    <property type="protein sequence ID" value="MFB9758427.1"/>
    <property type="molecule type" value="Genomic_DNA"/>
</dbReference>
<protein>
    <submittedName>
        <fullName evidence="9">MFS transporter</fullName>
    </submittedName>
</protein>
<dbReference type="InterPro" id="IPR011701">
    <property type="entry name" value="MFS"/>
</dbReference>
<feature type="transmembrane region" description="Helical" evidence="7">
    <location>
        <begin position="384"/>
        <end position="403"/>
    </location>
</feature>
<dbReference type="InterPro" id="IPR020846">
    <property type="entry name" value="MFS_dom"/>
</dbReference>
<feature type="transmembrane region" description="Helical" evidence="7">
    <location>
        <begin position="111"/>
        <end position="132"/>
    </location>
</feature>
<feature type="transmembrane region" description="Helical" evidence="7">
    <location>
        <begin position="355"/>
        <end position="378"/>
    </location>
</feature>
<keyword evidence="2" id="KW-0813">Transport</keyword>